<dbReference type="InterPro" id="IPR017520">
    <property type="entry name" value="CHP03086"/>
</dbReference>
<evidence type="ECO:0000313" key="3">
    <source>
        <dbReference type="Proteomes" id="UP000035763"/>
    </source>
</evidence>
<evidence type="ECO:0000259" key="1">
    <source>
        <dbReference type="Pfam" id="PF11716"/>
    </source>
</evidence>
<dbReference type="STRING" id="1193182.BN11_2530005"/>
<dbReference type="InterPro" id="IPR034660">
    <property type="entry name" value="DinB/YfiT-like"/>
</dbReference>
<dbReference type="EMBL" id="CAJA01000172">
    <property type="protein sequence ID" value="CCH73294.1"/>
    <property type="molecule type" value="Genomic_DNA"/>
</dbReference>
<dbReference type="InterPro" id="IPR017517">
    <property type="entry name" value="Maleyloyr_isom"/>
</dbReference>
<dbReference type="Gene3D" id="1.20.120.450">
    <property type="entry name" value="dinb family like domain"/>
    <property type="match status" value="1"/>
</dbReference>
<dbReference type="GO" id="GO:0046872">
    <property type="term" value="F:metal ion binding"/>
    <property type="evidence" value="ECO:0007669"/>
    <property type="project" value="InterPro"/>
</dbReference>
<feature type="domain" description="Mycothiol-dependent maleylpyruvate isomerase metal-binding" evidence="1">
    <location>
        <begin position="16"/>
        <end position="132"/>
    </location>
</feature>
<dbReference type="Proteomes" id="UP000035763">
    <property type="component" value="Unassembled WGS sequence"/>
</dbReference>
<dbReference type="InterPro" id="IPR024344">
    <property type="entry name" value="MDMPI_metal-binding"/>
</dbReference>
<name>W6K3H9_9MICO</name>
<comment type="caution">
    <text evidence="2">The sequence shown here is derived from an EMBL/GenBank/DDBJ whole genome shotgun (WGS) entry which is preliminary data.</text>
</comment>
<accession>W6K3H9</accession>
<protein>
    <recommendedName>
        <fullName evidence="1">Mycothiol-dependent maleylpyruvate isomerase metal-binding domain-containing protein</fullName>
    </recommendedName>
</protein>
<gene>
    <name evidence="2" type="ORF">BN11_2530005</name>
</gene>
<organism evidence="2 3">
    <name type="scientific">Nostocoides australiense Ben110</name>
    <dbReference type="NCBI Taxonomy" id="1193182"/>
    <lineage>
        <taxon>Bacteria</taxon>
        <taxon>Bacillati</taxon>
        <taxon>Actinomycetota</taxon>
        <taxon>Actinomycetes</taxon>
        <taxon>Micrococcales</taxon>
        <taxon>Intrasporangiaceae</taxon>
        <taxon>Nostocoides</taxon>
    </lineage>
</organism>
<dbReference type="RefSeq" id="WP_048698787.1">
    <property type="nucleotide sequence ID" value="NZ_HG764815.1"/>
</dbReference>
<dbReference type="NCBIfam" id="TIGR03083">
    <property type="entry name" value="maleylpyruvate isomerase family mycothiol-dependent enzyme"/>
    <property type="match status" value="1"/>
</dbReference>
<dbReference type="SUPFAM" id="SSF109854">
    <property type="entry name" value="DinB/YfiT-like putative metalloenzymes"/>
    <property type="match status" value="1"/>
</dbReference>
<dbReference type="NCBIfam" id="TIGR03086">
    <property type="entry name" value="TIGR03086 family metal-binding protein"/>
    <property type="match status" value="1"/>
</dbReference>
<keyword evidence="3" id="KW-1185">Reference proteome</keyword>
<proteinExistence type="predicted"/>
<reference evidence="2 3" key="1">
    <citation type="journal article" date="2013" name="ISME J.">
        <title>A metabolic model for members of the genus Tetrasphaera involved in enhanced biological phosphorus removal.</title>
        <authorList>
            <person name="Kristiansen R."/>
            <person name="Nguyen H.T.T."/>
            <person name="Saunders A.M."/>
            <person name="Nielsen J.L."/>
            <person name="Wimmer R."/>
            <person name="Le V.Q."/>
            <person name="McIlroy S.J."/>
            <person name="Petrovski S."/>
            <person name="Seviour R.J."/>
            <person name="Calteau A."/>
            <person name="Nielsen K.L."/>
            <person name="Nielsen P.H."/>
        </authorList>
    </citation>
    <scope>NUCLEOTIDE SEQUENCE [LARGE SCALE GENOMIC DNA]</scope>
    <source>
        <strain evidence="2 3">Ben110</strain>
    </source>
</reference>
<sequence>MNTEATATAEQTRSVLNSLAAVLDGIRDEQTDDPTPCTDYTVADLRSHVVGWATAFGEGFGDPEGQAPDASSIAVEGSGAEQVRAAGDAIVAGIEGGGAERELKLADGMAMPGGMALAMTLWEYQVHGWDLAKATGQDWVPADQSLESSITFADQMLTPDFQGEGKPFGPRVDVADDAPALDRLVAMSGRDPEWSPGA</sequence>
<evidence type="ECO:0000313" key="2">
    <source>
        <dbReference type="EMBL" id="CCH73294.1"/>
    </source>
</evidence>
<dbReference type="Pfam" id="PF11716">
    <property type="entry name" value="MDMPI_N"/>
    <property type="match status" value="1"/>
</dbReference>
<dbReference type="AlphaFoldDB" id="W6K3H9"/>
<dbReference type="OrthoDB" id="5185819at2"/>